<evidence type="ECO:0000256" key="10">
    <source>
        <dbReference type="ARBA" id="ARBA00052017"/>
    </source>
</evidence>
<keyword evidence="4" id="KW-0479">Metal-binding</keyword>
<dbReference type="GO" id="GO:0017111">
    <property type="term" value="F:ribonucleoside triphosphate phosphatase activity"/>
    <property type="evidence" value="ECO:0007669"/>
    <property type="project" value="InterPro"/>
</dbReference>
<dbReference type="CDD" id="cd00515">
    <property type="entry name" value="HAM1"/>
    <property type="match status" value="1"/>
</dbReference>
<evidence type="ECO:0000256" key="13">
    <source>
        <dbReference type="ARBA" id="ARBA00075987"/>
    </source>
</evidence>
<name>A0A3B0W4C1_9ZZZZ</name>
<dbReference type="GO" id="GO:0035870">
    <property type="term" value="F:dITP diphosphatase activity"/>
    <property type="evidence" value="ECO:0007669"/>
    <property type="project" value="RHEA"/>
</dbReference>
<dbReference type="GO" id="GO:0000166">
    <property type="term" value="F:nucleotide binding"/>
    <property type="evidence" value="ECO:0007669"/>
    <property type="project" value="UniProtKB-KW"/>
</dbReference>
<dbReference type="PANTHER" id="PTHR11067:SF9">
    <property type="entry name" value="INOSINE TRIPHOSPHATE PYROPHOSPHATASE"/>
    <property type="match status" value="1"/>
</dbReference>
<comment type="similarity">
    <text evidence="2">Belongs to the HAM1 NTPase family.</text>
</comment>
<comment type="catalytic activity">
    <reaction evidence="9">
        <text>dITP + H2O = dIMP + diphosphate + H(+)</text>
        <dbReference type="Rhea" id="RHEA:28342"/>
        <dbReference type="ChEBI" id="CHEBI:15377"/>
        <dbReference type="ChEBI" id="CHEBI:15378"/>
        <dbReference type="ChEBI" id="CHEBI:33019"/>
        <dbReference type="ChEBI" id="CHEBI:61194"/>
        <dbReference type="ChEBI" id="CHEBI:61382"/>
        <dbReference type="EC" id="3.6.1.66"/>
    </reaction>
</comment>
<evidence type="ECO:0000256" key="12">
    <source>
        <dbReference type="ARBA" id="ARBA00071289"/>
    </source>
</evidence>
<organism evidence="17">
    <name type="scientific">hydrothermal vent metagenome</name>
    <dbReference type="NCBI Taxonomy" id="652676"/>
    <lineage>
        <taxon>unclassified sequences</taxon>
        <taxon>metagenomes</taxon>
        <taxon>ecological metagenomes</taxon>
    </lineage>
</organism>
<dbReference type="AlphaFoldDB" id="A0A3B0W4C1"/>
<dbReference type="FunFam" id="3.90.950.10:FF:000001">
    <property type="entry name" value="dITP/XTP pyrophosphatase"/>
    <property type="match status" value="1"/>
</dbReference>
<dbReference type="Gene3D" id="3.90.950.10">
    <property type="match status" value="1"/>
</dbReference>
<dbReference type="GO" id="GO:0005829">
    <property type="term" value="C:cytosol"/>
    <property type="evidence" value="ECO:0007669"/>
    <property type="project" value="TreeGrafter"/>
</dbReference>
<dbReference type="GO" id="GO:0036220">
    <property type="term" value="F:ITP diphosphatase activity"/>
    <property type="evidence" value="ECO:0007669"/>
    <property type="project" value="UniProtKB-EC"/>
</dbReference>
<dbReference type="EMBL" id="UOFC01000134">
    <property type="protein sequence ID" value="VAW47300.1"/>
    <property type="molecule type" value="Genomic_DNA"/>
</dbReference>
<dbReference type="NCBIfam" id="TIGR00042">
    <property type="entry name" value="RdgB/HAM1 family non-canonical purine NTP pyrophosphatase"/>
    <property type="match status" value="1"/>
</dbReference>
<evidence type="ECO:0000256" key="9">
    <source>
        <dbReference type="ARBA" id="ARBA00051875"/>
    </source>
</evidence>
<dbReference type="EC" id="3.6.1.66" evidence="11"/>
<evidence type="ECO:0000256" key="15">
    <source>
        <dbReference type="ARBA" id="ARBA00083186"/>
    </source>
</evidence>
<sequence>MSNLIQVVLATGNTGKITEMTNILQPYGWKIMPQIQFFDSEVEEAGLTFIENAILKARYASEQTGLPAIADDSGIEVTALKGQPGIYSSRYSQDVYGDKATDQTNLQKLLDELKGVPQGLRQASYYCVMIYVEHANDPIPIVGLGRWYGDILSAPRGKSGFGYDPVFWIEELEKTAAELTKEQKNKMSHRGQALNSLVMQLRRGA</sequence>
<keyword evidence="6 17" id="KW-0378">Hydrolase</keyword>
<evidence type="ECO:0000256" key="7">
    <source>
        <dbReference type="ARBA" id="ARBA00022842"/>
    </source>
</evidence>
<evidence type="ECO:0000256" key="5">
    <source>
        <dbReference type="ARBA" id="ARBA00022741"/>
    </source>
</evidence>
<dbReference type="GO" id="GO:0009117">
    <property type="term" value="P:nucleotide metabolic process"/>
    <property type="evidence" value="ECO:0007669"/>
    <property type="project" value="UniProtKB-KW"/>
</dbReference>
<dbReference type="HAMAP" id="MF_01405">
    <property type="entry name" value="Non_canon_purine_NTPase"/>
    <property type="match status" value="1"/>
</dbReference>
<dbReference type="InterPro" id="IPR002637">
    <property type="entry name" value="RdgB/HAM1"/>
</dbReference>
<dbReference type="GO" id="GO:0036222">
    <property type="term" value="F:XTP diphosphatase activity"/>
    <property type="evidence" value="ECO:0007669"/>
    <property type="project" value="UniProtKB-ARBA"/>
</dbReference>
<evidence type="ECO:0000256" key="6">
    <source>
        <dbReference type="ARBA" id="ARBA00022801"/>
    </source>
</evidence>
<dbReference type="SUPFAM" id="SSF52972">
    <property type="entry name" value="ITPase-like"/>
    <property type="match status" value="1"/>
</dbReference>
<dbReference type="PANTHER" id="PTHR11067">
    <property type="entry name" value="INOSINE TRIPHOSPHATE PYROPHOSPHATASE/HAM1 PROTEIN"/>
    <property type="match status" value="1"/>
</dbReference>
<evidence type="ECO:0000256" key="11">
    <source>
        <dbReference type="ARBA" id="ARBA00066468"/>
    </source>
</evidence>
<comment type="catalytic activity">
    <reaction evidence="10">
        <text>XTP + H2O = XMP + diphosphate + H(+)</text>
        <dbReference type="Rhea" id="RHEA:28610"/>
        <dbReference type="ChEBI" id="CHEBI:15377"/>
        <dbReference type="ChEBI" id="CHEBI:15378"/>
        <dbReference type="ChEBI" id="CHEBI:33019"/>
        <dbReference type="ChEBI" id="CHEBI:57464"/>
        <dbReference type="ChEBI" id="CHEBI:61314"/>
        <dbReference type="EC" id="3.6.1.66"/>
    </reaction>
</comment>
<keyword evidence="8" id="KW-0546">Nucleotide metabolism</keyword>
<evidence type="ECO:0000256" key="16">
    <source>
        <dbReference type="ARBA" id="ARBA00083635"/>
    </source>
</evidence>
<protein>
    <recommendedName>
        <fullName evidence="12">dITP/XTP pyrophosphatase</fullName>
        <ecNumber evidence="11">3.6.1.66</ecNumber>
    </recommendedName>
    <alternativeName>
        <fullName evidence="13">Non-canonical purine NTP pyrophosphatase</fullName>
    </alternativeName>
    <alternativeName>
        <fullName evidence="14">Non-standard purine NTP pyrophosphatase</fullName>
    </alternativeName>
    <alternativeName>
        <fullName evidence="16">Nucleoside-triphosphate diphosphatase</fullName>
    </alternativeName>
    <alternativeName>
        <fullName evidence="15">Nucleoside-triphosphate pyrophosphatase</fullName>
    </alternativeName>
</protein>
<dbReference type="InterPro" id="IPR020922">
    <property type="entry name" value="dITP/XTP_pyrophosphatase"/>
</dbReference>
<accession>A0A3B0W4C1</accession>
<evidence type="ECO:0000256" key="14">
    <source>
        <dbReference type="ARBA" id="ARBA00078805"/>
    </source>
</evidence>
<evidence type="ECO:0000256" key="1">
    <source>
        <dbReference type="ARBA" id="ARBA00001946"/>
    </source>
</evidence>
<evidence type="ECO:0000256" key="4">
    <source>
        <dbReference type="ARBA" id="ARBA00022723"/>
    </source>
</evidence>
<dbReference type="Pfam" id="PF01725">
    <property type="entry name" value="Ham1p_like"/>
    <property type="match status" value="1"/>
</dbReference>
<reference evidence="17" key="1">
    <citation type="submission" date="2018-06" db="EMBL/GenBank/DDBJ databases">
        <authorList>
            <person name="Zhirakovskaya E."/>
        </authorList>
    </citation>
    <scope>NUCLEOTIDE SEQUENCE</scope>
</reference>
<dbReference type="GO" id="GO:0009146">
    <property type="term" value="P:purine nucleoside triphosphate catabolic process"/>
    <property type="evidence" value="ECO:0007669"/>
    <property type="project" value="UniProtKB-ARBA"/>
</dbReference>
<dbReference type="GO" id="GO:0046872">
    <property type="term" value="F:metal ion binding"/>
    <property type="evidence" value="ECO:0007669"/>
    <property type="project" value="UniProtKB-KW"/>
</dbReference>
<comment type="subunit">
    <text evidence="3">Homodimer.</text>
</comment>
<comment type="cofactor">
    <cofactor evidence="1">
        <name>Mg(2+)</name>
        <dbReference type="ChEBI" id="CHEBI:18420"/>
    </cofactor>
</comment>
<proteinExistence type="inferred from homology"/>
<evidence type="ECO:0000256" key="8">
    <source>
        <dbReference type="ARBA" id="ARBA00023080"/>
    </source>
</evidence>
<dbReference type="InterPro" id="IPR029001">
    <property type="entry name" value="ITPase-like_fam"/>
</dbReference>
<keyword evidence="7" id="KW-0460">Magnesium</keyword>
<evidence type="ECO:0000313" key="17">
    <source>
        <dbReference type="EMBL" id="VAW47300.1"/>
    </source>
</evidence>
<evidence type="ECO:0000256" key="3">
    <source>
        <dbReference type="ARBA" id="ARBA00011738"/>
    </source>
</evidence>
<gene>
    <name evidence="17" type="ORF">MNBD_GAMMA03-1297</name>
</gene>
<keyword evidence="5" id="KW-0547">Nucleotide-binding</keyword>
<evidence type="ECO:0000256" key="2">
    <source>
        <dbReference type="ARBA" id="ARBA00008023"/>
    </source>
</evidence>